<name>A0A164Y1H6_9AGAM</name>
<gene>
    <name evidence="1" type="ORF">SISNIDRAFT_451252</name>
</gene>
<accession>A0A164Y1H6</accession>
<keyword evidence="2" id="KW-1185">Reference proteome</keyword>
<dbReference type="EMBL" id="KV419399">
    <property type="protein sequence ID" value="KZS96491.1"/>
    <property type="molecule type" value="Genomic_DNA"/>
</dbReference>
<organism evidence="1 2">
    <name type="scientific">Sistotremastrum niveocremeum HHB9708</name>
    <dbReference type="NCBI Taxonomy" id="1314777"/>
    <lineage>
        <taxon>Eukaryota</taxon>
        <taxon>Fungi</taxon>
        <taxon>Dikarya</taxon>
        <taxon>Basidiomycota</taxon>
        <taxon>Agaricomycotina</taxon>
        <taxon>Agaricomycetes</taxon>
        <taxon>Sistotremastrales</taxon>
        <taxon>Sistotremastraceae</taxon>
        <taxon>Sertulicium</taxon>
        <taxon>Sertulicium niveocremeum</taxon>
    </lineage>
</organism>
<evidence type="ECO:0000313" key="1">
    <source>
        <dbReference type="EMBL" id="KZS96491.1"/>
    </source>
</evidence>
<protein>
    <submittedName>
        <fullName evidence="1">Uncharacterized protein</fullName>
    </submittedName>
</protein>
<evidence type="ECO:0000313" key="2">
    <source>
        <dbReference type="Proteomes" id="UP000076722"/>
    </source>
</evidence>
<dbReference type="Proteomes" id="UP000076722">
    <property type="component" value="Unassembled WGS sequence"/>
</dbReference>
<sequence length="199" mass="22699">MRCRLVHLADPSNSILSPLIDATLSSIKSANIDILMSLATAKRLKEIIPDDFPLAFDTHYALCNSPHQSYDKYQLSAGFTTYLNKYQSGGKERWSRIVNYVHSTWMFSDSTVPRFSGAPRDPIADDRLKMMDAFILLWCLHAVPDPVEDSVLEKILTGFMKSQARADIARNIIEERNSSTDIFKRPYRTRIAFQQCFGE</sequence>
<dbReference type="AlphaFoldDB" id="A0A164Y1H6"/>
<reference evidence="1 2" key="1">
    <citation type="journal article" date="2016" name="Mol. Biol. Evol.">
        <title>Comparative Genomics of Early-Diverging Mushroom-Forming Fungi Provides Insights into the Origins of Lignocellulose Decay Capabilities.</title>
        <authorList>
            <person name="Nagy L.G."/>
            <person name="Riley R."/>
            <person name="Tritt A."/>
            <person name="Adam C."/>
            <person name="Daum C."/>
            <person name="Floudas D."/>
            <person name="Sun H."/>
            <person name="Yadav J.S."/>
            <person name="Pangilinan J."/>
            <person name="Larsson K.H."/>
            <person name="Matsuura K."/>
            <person name="Barry K."/>
            <person name="Labutti K."/>
            <person name="Kuo R."/>
            <person name="Ohm R.A."/>
            <person name="Bhattacharya S.S."/>
            <person name="Shirouzu T."/>
            <person name="Yoshinaga Y."/>
            <person name="Martin F.M."/>
            <person name="Grigoriev I.V."/>
            <person name="Hibbett D.S."/>
        </authorList>
    </citation>
    <scope>NUCLEOTIDE SEQUENCE [LARGE SCALE GENOMIC DNA]</scope>
    <source>
        <strain evidence="1 2">HHB9708</strain>
    </source>
</reference>
<proteinExistence type="predicted"/>